<evidence type="ECO:0000313" key="6">
    <source>
        <dbReference type="Proteomes" id="UP000308891"/>
    </source>
</evidence>
<proteinExistence type="predicted"/>
<dbReference type="OrthoDB" id="9812095at2"/>
<dbReference type="AlphaFoldDB" id="A0A4T0ULH7"/>
<keyword evidence="6" id="KW-1185">Reference proteome</keyword>
<dbReference type="InterPro" id="IPR007053">
    <property type="entry name" value="LRAT_dom"/>
</dbReference>
<comment type="caution">
    <text evidence="5">The sequence shown here is derived from an EMBL/GenBank/DDBJ whole genome shotgun (WGS) entry which is preliminary data.</text>
</comment>
<evidence type="ECO:0000259" key="4">
    <source>
        <dbReference type="PROSITE" id="PS51934"/>
    </source>
</evidence>
<dbReference type="Pfam" id="PF04970">
    <property type="entry name" value="LRAT"/>
    <property type="match status" value="1"/>
</dbReference>
<dbReference type="PANTHER" id="PTHR13943">
    <property type="entry name" value="HRAS-LIKE SUPPRESSOR - RELATED"/>
    <property type="match status" value="1"/>
</dbReference>
<keyword evidence="1" id="KW-0808">Transferase</keyword>
<accession>A0A4T0ULH7</accession>
<gene>
    <name evidence="5" type="ORF">E5K04_13470</name>
</gene>
<name>A0A4T0ULH7_9NEIS</name>
<dbReference type="Proteomes" id="UP000308891">
    <property type="component" value="Unassembled WGS sequence"/>
</dbReference>
<keyword evidence="2" id="KW-0378">Hydrolase</keyword>
<evidence type="ECO:0000256" key="2">
    <source>
        <dbReference type="ARBA" id="ARBA00022801"/>
    </source>
</evidence>
<dbReference type="GO" id="GO:0004623">
    <property type="term" value="F:phospholipase A2 activity"/>
    <property type="evidence" value="ECO:0007669"/>
    <property type="project" value="TreeGrafter"/>
</dbReference>
<dbReference type="GO" id="GO:0008970">
    <property type="term" value="F:phospholipase A1 activity"/>
    <property type="evidence" value="ECO:0007669"/>
    <property type="project" value="TreeGrafter"/>
</dbReference>
<sequence length="193" mass="20329">MQRGDHLITPRAGYTHHGLYLGQQRVIHYVQEGVAVVTLEDFQQGWPSSVRHHLCRRFDPEQSIARAFKRQGEDGYNVLFNNCEHFVHWCIEGSHDSQQVSQLVSSSLAASQAARLAASTVGQQAGKHTVQLAAQAASAAVTGSQVAGGATALATGLAAGVTATTLAPLALTVATSAAVGYGVGKLLGWVLDD</sequence>
<dbReference type="GO" id="GO:0005737">
    <property type="term" value="C:cytoplasm"/>
    <property type="evidence" value="ECO:0007669"/>
    <property type="project" value="TreeGrafter"/>
</dbReference>
<dbReference type="InterPro" id="IPR051496">
    <property type="entry name" value="H-rev107_PLA/AT"/>
</dbReference>
<dbReference type="GO" id="GO:0070292">
    <property type="term" value="P:N-acylphosphatidylethanolamine metabolic process"/>
    <property type="evidence" value="ECO:0007669"/>
    <property type="project" value="TreeGrafter"/>
</dbReference>
<protein>
    <recommendedName>
        <fullName evidence="4">LRAT domain-containing protein</fullName>
    </recommendedName>
</protein>
<organism evidence="5 6">
    <name type="scientific">Crenobacter intestini</name>
    <dbReference type="NCBI Taxonomy" id="2563443"/>
    <lineage>
        <taxon>Bacteria</taxon>
        <taxon>Pseudomonadati</taxon>
        <taxon>Pseudomonadota</taxon>
        <taxon>Betaproteobacteria</taxon>
        <taxon>Neisseriales</taxon>
        <taxon>Neisseriaceae</taxon>
        <taxon>Crenobacter</taxon>
    </lineage>
</organism>
<dbReference type="PROSITE" id="PS51934">
    <property type="entry name" value="LRAT"/>
    <property type="match status" value="1"/>
</dbReference>
<dbReference type="PANTHER" id="PTHR13943:SF77">
    <property type="entry name" value="LRAT DOMAIN-CONTAINING PROTEIN"/>
    <property type="match status" value="1"/>
</dbReference>
<dbReference type="RefSeq" id="WP_136554995.1">
    <property type="nucleotide sequence ID" value="NZ_STGJ01000017.1"/>
</dbReference>
<reference evidence="5 6" key="1">
    <citation type="submission" date="2019-04" db="EMBL/GenBank/DDBJ databases">
        <title>Crenobacter sp. nov.</title>
        <authorList>
            <person name="Shi S."/>
        </authorList>
    </citation>
    <scope>NUCLEOTIDE SEQUENCE [LARGE SCALE GENOMIC DNA]</scope>
    <source>
        <strain evidence="5 6">GY 70310</strain>
    </source>
</reference>
<dbReference type="Gene3D" id="3.90.1720.10">
    <property type="entry name" value="endopeptidase domain like (from Nostoc punctiforme)"/>
    <property type="match status" value="1"/>
</dbReference>
<dbReference type="EMBL" id="STGJ01000017">
    <property type="protein sequence ID" value="TIC79549.1"/>
    <property type="molecule type" value="Genomic_DNA"/>
</dbReference>
<evidence type="ECO:0000256" key="1">
    <source>
        <dbReference type="ARBA" id="ARBA00022679"/>
    </source>
</evidence>
<evidence type="ECO:0000313" key="5">
    <source>
        <dbReference type="EMBL" id="TIC79549.1"/>
    </source>
</evidence>
<feature type="domain" description="LRAT" evidence="4">
    <location>
        <begin position="6"/>
        <end position="99"/>
    </location>
</feature>
<keyword evidence="3" id="KW-0443">Lipid metabolism</keyword>
<dbReference type="GO" id="GO:0016410">
    <property type="term" value="F:N-acyltransferase activity"/>
    <property type="evidence" value="ECO:0007669"/>
    <property type="project" value="TreeGrafter"/>
</dbReference>
<evidence type="ECO:0000256" key="3">
    <source>
        <dbReference type="ARBA" id="ARBA00023098"/>
    </source>
</evidence>